<dbReference type="SUPFAM" id="SSF52540">
    <property type="entry name" value="P-loop containing nucleoside triphosphate hydrolases"/>
    <property type="match status" value="1"/>
</dbReference>
<keyword evidence="6" id="KW-0269">Exonuclease</keyword>
<dbReference type="GO" id="GO:0003677">
    <property type="term" value="F:DNA binding"/>
    <property type="evidence" value="ECO:0007669"/>
    <property type="project" value="UniProtKB-KW"/>
</dbReference>
<evidence type="ECO:0000259" key="17">
    <source>
        <dbReference type="PROSITE" id="PS51198"/>
    </source>
</evidence>
<evidence type="ECO:0000256" key="13">
    <source>
        <dbReference type="ARBA" id="ARBA00034923"/>
    </source>
</evidence>
<evidence type="ECO:0000256" key="10">
    <source>
        <dbReference type="ARBA" id="ARBA00023235"/>
    </source>
</evidence>
<organism evidence="19 20">
    <name type="scientific">Humitalea rosea</name>
    <dbReference type="NCBI Taxonomy" id="990373"/>
    <lineage>
        <taxon>Bacteria</taxon>
        <taxon>Pseudomonadati</taxon>
        <taxon>Pseudomonadota</taxon>
        <taxon>Alphaproteobacteria</taxon>
        <taxon>Acetobacterales</taxon>
        <taxon>Roseomonadaceae</taxon>
        <taxon>Humitalea</taxon>
    </lineage>
</organism>
<dbReference type="PROSITE" id="PS51217">
    <property type="entry name" value="UVRD_HELICASE_CTER"/>
    <property type="match status" value="1"/>
</dbReference>
<evidence type="ECO:0000259" key="18">
    <source>
        <dbReference type="PROSITE" id="PS51217"/>
    </source>
</evidence>
<dbReference type="InterPro" id="IPR014017">
    <property type="entry name" value="DNA_helicase_UvrD-like_C"/>
</dbReference>
<reference evidence="19 20" key="1">
    <citation type="submission" date="2018-06" db="EMBL/GenBank/DDBJ databases">
        <title>Genomic Encyclopedia of Archaeal and Bacterial Type Strains, Phase II (KMG-II): from individual species to whole genera.</title>
        <authorList>
            <person name="Goeker M."/>
        </authorList>
    </citation>
    <scope>NUCLEOTIDE SEQUENCE [LARGE SCALE GENOMIC DNA]</scope>
    <source>
        <strain evidence="19 20">DSM 24525</strain>
    </source>
</reference>
<accession>A0A2W7J1N7</accession>
<feature type="domain" description="UvrD-like helicase ATP-binding" evidence="17">
    <location>
        <begin position="5"/>
        <end position="483"/>
    </location>
</feature>
<gene>
    <name evidence="19" type="ORF">C8P66_11350</name>
</gene>
<dbReference type="Gene3D" id="3.90.320.10">
    <property type="match status" value="1"/>
</dbReference>
<dbReference type="Pfam" id="PF12705">
    <property type="entry name" value="PDDEXK_1"/>
    <property type="match status" value="1"/>
</dbReference>
<evidence type="ECO:0000256" key="1">
    <source>
        <dbReference type="ARBA" id="ARBA00022722"/>
    </source>
</evidence>
<dbReference type="GO" id="GO:0004527">
    <property type="term" value="F:exonuclease activity"/>
    <property type="evidence" value="ECO:0007669"/>
    <property type="project" value="UniProtKB-KW"/>
</dbReference>
<evidence type="ECO:0000256" key="12">
    <source>
        <dbReference type="ARBA" id="ARBA00034808"/>
    </source>
</evidence>
<dbReference type="Pfam" id="PF00580">
    <property type="entry name" value="UvrD-helicase"/>
    <property type="match status" value="1"/>
</dbReference>
<dbReference type="InterPro" id="IPR038726">
    <property type="entry name" value="PDDEXK_AddAB-type"/>
</dbReference>
<evidence type="ECO:0000313" key="19">
    <source>
        <dbReference type="EMBL" id="PZW44883.1"/>
    </source>
</evidence>
<evidence type="ECO:0000256" key="16">
    <source>
        <dbReference type="SAM" id="MobiDB-lite"/>
    </source>
</evidence>
<evidence type="ECO:0000256" key="14">
    <source>
        <dbReference type="ARBA" id="ARBA00048988"/>
    </source>
</evidence>
<evidence type="ECO:0000256" key="8">
    <source>
        <dbReference type="ARBA" id="ARBA00023125"/>
    </source>
</evidence>
<dbReference type="InterPro" id="IPR000212">
    <property type="entry name" value="DNA_helicase_UvrD/REP"/>
</dbReference>
<evidence type="ECO:0000256" key="2">
    <source>
        <dbReference type="ARBA" id="ARBA00022741"/>
    </source>
</evidence>
<dbReference type="InterPro" id="IPR014151">
    <property type="entry name" value="DNA_helicase_AddA"/>
</dbReference>
<dbReference type="GO" id="GO:0043138">
    <property type="term" value="F:3'-5' DNA helicase activity"/>
    <property type="evidence" value="ECO:0007669"/>
    <property type="project" value="UniProtKB-EC"/>
</dbReference>
<keyword evidence="1" id="KW-0540">Nuclease</keyword>
<evidence type="ECO:0000256" key="5">
    <source>
        <dbReference type="ARBA" id="ARBA00022806"/>
    </source>
</evidence>
<dbReference type="GO" id="GO:0005829">
    <property type="term" value="C:cytosol"/>
    <property type="evidence" value="ECO:0007669"/>
    <property type="project" value="TreeGrafter"/>
</dbReference>
<dbReference type="InterPro" id="IPR014016">
    <property type="entry name" value="UvrD-like_ATP-bd"/>
</dbReference>
<evidence type="ECO:0000256" key="11">
    <source>
        <dbReference type="ARBA" id="ARBA00034617"/>
    </source>
</evidence>
<evidence type="ECO:0000256" key="15">
    <source>
        <dbReference type="PROSITE-ProRule" id="PRU00560"/>
    </source>
</evidence>
<dbReference type="Pfam" id="PF13361">
    <property type="entry name" value="UvrD_C"/>
    <property type="match status" value="1"/>
</dbReference>
<feature type="binding site" evidence="15">
    <location>
        <begin position="26"/>
        <end position="33"/>
    </location>
    <ligand>
        <name>ATP</name>
        <dbReference type="ChEBI" id="CHEBI:30616"/>
    </ligand>
</feature>
<dbReference type="SUPFAM" id="SSF52980">
    <property type="entry name" value="Restriction endonuclease-like"/>
    <property type="match status" value="1"/>
</dbReference>
<dbReference type="EMBL" id="QKYU01000013">
    <property type="protein sequence ID" value="PZW44883.1"/>
    <property type="molecule type" value="Genomic_DNA"/>
</dbReference>
<dbReference type="InterPro" id="IPR027417">
    <property type="entry name" value="P-loop_NTPase"/>
</dbReference>
<keyword evidence="2 15" id="KW-0547">Nucleotide-binding</keyword>
<keyword evidence="5 15" id="KW-0347">Helicase</keyword>
<sequence>MSGAARVAAASQREASDPVVSAWVDASAGSGKTKVLTDRVLRLLLVPGQEPGRLLCLTFTKAAAAEMANRLNRRLGEWAVADAAGLAASLTELTGTVPNAATLTRARSLFATVLDLPGGMRISTIHAFAQGLLRGFPIEAQLPPRFRVAETVEQTALTAAAREQALAVGAGPVEALAFLAGETDSRGLDDALRTALSRRDGLPADTVAAAALSRALAEWAGVDPDADEEAVRCRACAPPDSLLRIALMKARTKPDGSDAKRGLAMSAWLALPEVPRRARFEEWRDVFLTQKLEAKAERNLATKGGLGANHQEVLEAMQAEAARLAGIEAECAGHRLRAASLAFAALAVPIRDAYRAQKRRAGLLDYDDLIAAAEALLRDPGSAWVLFRLDGGLDHLLLDESQDTNRAQWAIAGALAGEFFTGQGSRDRIRTVFAVGDPKQSIYAFQGADPAGFERERRRFARDVAAAGQTFATVPLNVSFRSTPPVLALVDAVFAAPEAAEGVVAPTHSLRHVADRAGQAGEVELWPLFRRQPVAEAEAWIVPDTPVSAPDAAAECAEAIAARIAGMIAAERLPARDRPIRAGDVLVLVQKRYKPFLAALTAALKARGVPVGGVDRLALTEQIAVVDLLALCDVLLLPEDDLSLAAVLKSPLVGLDEERLFTLAHGRLGSLWAALMAHRAGAGPLGAAADWLAGVAARAAGATPHSLLAGLLAEDGGRARLLARLGPEAADPLDELLNAALADERRHPPDLQGFLHRLRAGGAEVKREAESGADAVRIMTVHNAKGLQAPIVFLPDVGPGQGREVLAFAQHRGMTLPLFTPRRPEARKIPAFEALVQAEAQARAEEDNRLLYVALTRAEDRLIVCGWQRKSAPGWHAKVAAGFDRLAGVEDAPFPHGPPGSDTGGLPLRRLVTPQIAEPRRAAVATPGGAAHTLPLWAAIPAAPEARADPLSPSGLPGEEETPAAAPHGRADPRGERFRRGRLVHALLQHLPDLPAAGRAAAGATWLARQGLGARMEEGVLAEAMAILDHPQLREVFGPGSLAEAPIVGRIGDRLLSGQVDRLLVTPDRVVVLDYKTNRPPPESPAQVAPLYLRQMAAYRTLLRQTFPGRRVEAWLVWTYAARPMALPDALLDAVR</sequence>
<keyword evidence="20" id="KW-1185">Reference proteome</keyword>
<keyword evidence="10" id="KW-0413">Isomerase</keyword>
<dbReference type="PANTHER" id="PTHR11070:SF2">
    <property type="entry name" value="ATP-DEPENDENT DNA HELICASE SRS2"/>
    <property type="match status" value="1"/>
</dbReference>
<comment type="catalytic activity">
    <reaction evidence="14">
        <text>ATP + H2O = ADP + phosphate + H(+)</text>
        <dbReference type="Rhea" id="RHEA:13065"/>
        <dbReference type="ChEBI" id="CHEBI:15377"/>
        <dbReference type="ChEBI" id="CHEBI:15378"/>
        <dbReference type="ChEBI" id="CHEBI:30616"/>
        <dbReference type="ChEBI" id="CHEBI:43474"/>
        <dbReference type="ChEBI" id="CHEBI:456216"/>
        <dbReference type="EC" id="5.6.2.4"/>
    </reaction>
</comment>
<evidence type="ECO:0000256" key="9">
    <source>
        <dbReference type="ARBA" id="ARBA00023204"/>
    </source>
</evidence>
<evidence type="ECO:0000256" key="7">
    <source>
        <dbReference type="ARBA" id="ARBA00022840"/>
    </source>
</evidence>
<dbReference type="GO" id="GO:0000725">
    <property type="term" value="P:recombinational repair"/>
    <property type="evidence" value="ECO:0007669"/>
    <property type="project" value="TreeGrafter"/>
</dbReference>
<dbReference type="InterPro" id="IPR011335">
    <property type="entry name" value="Restrct_endonuc-II-like"/>
</dbReference>
<name>A0A2W7J1N7_9PROT</name>
<dbReference type="GO" id="GO:0033202">
    <property type="term" value="C:DNA helicase complex"/>
    <property type="evidence" value="ECO:0007669"/>
    <property type="project" value="TreeGrafter"/>
</dbReference>
<proteinExistence type="predicted"/>
<dbReference type="PANTHER" id="PTHR11070">
    <property type="entry name" value="UVRD / RECB / PCRA DNA HELICASE FAMILY MEMBER"/>
    <property type="match status" value="1"/>
</dbReference>
<feature type="domain" description="UvrD-like helicase C-terminal" evidence="18">
    <location>
        <begin position="507"/>
        <end position="786"/>
    </location>
</feature>
<comment type="catalytic activity">
    <reaction evidence="11">
        <text>Couples ATP hydrolysis with the unwinding of duplex DNA by translocating in the 3'-5' direction.</text>
        <dbReference type="EC" id="5.6.2.4"/>
    </reaction>
</comment>
<feature type="region of interest" description="Disordered" evidence="16">
    <location>
        <begin position="946"/>
        <end position="974"/>
    </location>
</feature>
<evidence type="ECO:0000256" key="3">
    <source>
        <dbReference type="ARBA" id="ARBA00022763"/>
    </source>
</evidence>
<keyword evidence="8" id="KW-0238">DNA-binding</keyword>
<comment type="caution">
    <text evidence="19">The sequence shown here is derived from an EMBL/GenBank/DDBJ whole genome shotgun (WGS) entry which is preliminary data.</text>
</comment>
<keyword evidence="3" id="KW-0227">DNA damage</keyword>
<keyword evidence="4 15" id="KW-0378">Hydrolase</keyword>
<evidence type="ECO:0000256" key="4">
    <source>
        <dbReference type="ARBA" id="ARBA00022801"/>
    </source>
</evidence>
<dbReference type="OrthoDB" id="9810135at2"/>
<keyword evidence="9" id="KW-0234">DNA repair</keyword>
<dbReference type="PROSITE" id="PS51198">
    <property type="entry name" value="UVRD_HELICASE_ATP_BIND"/>
    <property type="match status" value="1"/>
</dbReference>
<dbReference type="EC" id="5.6.2.4" evidence="12"/>
<dbReference type="RefSeq" id="WP_111398601.1">
    <property type="nucleotide sequence ID" value="NZ_QKYU01000013.1"/>
</dbReference>
<evidence type="ECO:0000313" key="20">
    <source>
        <dbReference type="Proteomes" id="UP000249688"/>
    </source>
</evidence>
<protein>
    <recommendedName>
        <fullName evidence="12">DNA 3'-5' helicase</fullName>
        <ecNumber evidence="12">5.6.2.4</ecNumber>
    </recommendedName>
    <alternativeName>
        <fullName evidence="13">DNA 3'-5' helicase II</fullName>
    </alternativeName>
</protein>
<dbReference type="Gene3D" id="3.40.50.300">
    <property type="entry name" value="P-loop containing nucleotide triphosphate hydrolases"/>
    <property type="match status" value="4"/>
</dbReference>
<evidence type="ECO:0000256" key="6">
    <source>
        <dbReference type="ARBA" id="ARBA00022839"/>
    </source>
</evidence>
<dbReference type="Proteomes" id="UP000249688">
    <property type="component" value="Unassembled WGS sequence"/>
</dbReference>
<dbReference type="NCBIfam" id="TIGR02784">
    <property type="entry name" value="addA_alphas"/>
    <property type="match status" value="1"/>
</dbReference>
<dbReference type="GO" id="GO:0005524">
    <property type="term" value="F:ATP binding"/>
    <property type="evidence" value="ECO:0007669"/>
    <property type="project" value="UniProtKB-UniRule"/>
</dbReference>
<keyword evidence="7 15" id="KW-0067">ATP-binding</keyword>
<dbReference type="AlphaFoldDB" id="A0A2W7J1N7"/>
<dbReference type="InterPro" id="IPR011604">
    <property type="entry name" value="PDDEXK-like_dom_sf"/>
</dbReference>